<name>A0ABD7ML96_SHISO</name>
<accession>A0ABD7ML96</accession>
<protein>
    <submittedName>
        <fullName evidence="2">Endodeoxyribonuclease</fullName>
    </submittedName>
</protein>
<dbReference type="SMART" id="SM00507">
    <property type="entry name" value="HNHc"/>
    <property type="match status" value="1"/>
</dbReference>
<organism evidence="2 3">
    <name type="scientific">Shigella sonnei</name>
    <dbReference type="NCBI Taxonomy" id="624"/>
    <lineage>
        <taxon>Bacteria</taxon>
        <taxon>Pseudomonadati</taxon>
        <taxon>Pseudomonadota</taxon>
        <taxon>Gammaproteobacteria</taxon>
        <taxon>Enterobacterales</taxon>
        <taxon>Enterobacteriaceae</taxon>
        <taxon>Shigella</taxon>
    </lineage>
</organism>
<dbReference type="SUPFAM" id="SSF54060">
    <property type="entry name" value="His-Me finger endonucleases"/>
    <property type="match status" value="1"/>
</dbReference>
<dbReference type="Proteomes" id="UP000187717">
    <property type="component" value="Unassembled WGS sequence"/>
</dbReference>
<dbReference type="InterPro" id="IPR003615">
    <property type="entry name" value="HNH_nuc"/>
</dbReference>
<evidence type="ECO:0000313" key="2">
    <source>
        <dbReference type="EMBL" id="SJE20289.1"/>
    </source>
</evidence>
<comment type="caution">
    <text evidence="2">The sequence shown here is derived from an EMBL/GenBank/DDBJ whole genome shotgun (WGS) entry which is preliminary data.</text>
</comment>
<feature type="domain" description="HNH nuclease" evidence="1">
    <location>
        <begin position="48"/>
        <end position="98"/>
    </location>
</feature>
<dbReference type="CDD" id="cd00085">
    <property type="entry name" value="HNHc"/>
    <property type="match status" value="1"/>
</dbReference>
<dbReference type="Pfam" id="PF13392">
    <property type="entry name" value="HNH_3"/>
    <property type="match status" value="1"/>
</dbReference>
<sequence>MNPKITWRLIPNSKHYYVSENGDVYNDKTKQYIATKNPSNGYKKVSINGKSLYVHVLVCTLFNGAKPIGGRYTVDHIDRDKMNNKAKNLRWVTQKVNNSNRKHKGTRTQKLTLKQWLMIVGEYLKGQLSQYAITKWFLNQTGINICPQNIGKLFKGTTYSKWYTTYLTNKQRQRIQSLTIQRKP</sequence>
<dbReference type="Gene3D" id="3.90.75.20">
    <property type="match status" value="1"/>
</dbReference>
<reference evidence="2 3" key="1">
    <citation type="submission" date="2017-01" db="EMBL/GenBank/DDBJ databases">
        <authorList>
            <consortium name="Pathogen Informatics"/>
        </authorList>
    </citation>
    <scope>NUCLEOTIDE SEQUENCE [LARGE SCALE GENOMIC DNA]</scope>
    <source>
        <strain evidence="2 3">3626STDY6095480</strain>
    </source>
</reference>
<dbReference type="AlphaFoldDB" id="A0ABD7ML96"/>
<proteinExistence type="predicted"/>
<dbReference type="EMBL" id="FTXV01000123">
    <property type="protein sequence ID" value="SJE20289.1"/>
    <property type="molecule type" value="Genomic_DNA"/>
</dbReference>
<evidence type="ECO:0000259" key="1">
    <source>
        <dbReference type="SMART" id="SM00507"/>
    </source>
</evidence>
<dbReference type="RefSeq" id="WP_001068409.1">
    <property type="nucleotide sequence ID" value="NZ_CATNOL010000087.1"/>
</dbReference>
<dbReference type="InterPro" id="IPR044925">
    <property type="entry name" value="His-Me_finger_sf"/>
</dbReference>
<evidence type="ECO:0000313" key="3">
    <source>
        <dbReference type="Proteomes" id="UP000187717"/>
    </source>
</evidence>
<gene>
    <name evidence="2" type="ORF">SAMEA3356023_03577</name>
</gene>